<gene>
    <name evidence="1" type="ORF">E2C01_038495</name>
</gene>
<reference evidence="1 2" key="1">
    <citation type="submission" date="2019-05" db="EMBL/GenBank/DDBJ databases">
        <title>Another draft genome of Portunus trituberculatus and its Hox gene families provides insights of decapod evolution.</title>
        <authorList>
            <person name="Jeong J.-H."/>
            <person name="Song I."/>
            <person name="Kim S."/>
            <person name="Choi T."/>
            <person name="Kim D."/>
            <person name="Ryu S."/>
            <person name="Kim W."/>
        </authorList>
    </citation>
    <scope>NUCLEOTIDE SEQUENCE [LARGE SCALE GENOMIC DNA]</scope>
    <source>
        <tissue evidence="1">Muscle</tissue>
    </source>
</reference>
<dbReference type="EMBL" id="VSRR010006450">
    <property type="protein sequence ID" value="MPC44815.1"/>
    <property type="molecule type" value="Genomic_DNA"/>
</dbReference>
<name>A0A5B7FH00_PORTR</name>
<evidence type="ECO:0000313" key="1">
    <source>
        <dbReference type="EMBL" id="MPC44815.1"/>
    </source>
</evidence>
<dbReference type="Proteomes" id="UP000324222">
    <property type="component" value="Unassembled WGS sequence"/>
</dbReference>
<evidence type="ECO:0000313" key="2">
    <source>
        <dbReference type="Proteomes" id="UP000324222"/>
    </source>
</evidence>
<dbReference type="AlphaFoldDB" id="A0A5B7FH00"/>
<keyword evidence="2" id="KW-1185">Reference proteome</keyword>
<comment type="caution">
    <text evidence="1">The sequence shown here is derived from an EMBL/GenBank/DDBJ whole genome shotgun (WGS) entry which is preliminary data.</text>
</comment>
<organism evidence="1 2">
    <name type="scientific">Portunus trituberculatus</name>
    <name type="common">Swimming crab</name>
    <name type="synonym">Neptunus trituberculatus</name>
    <dbReference type="NCBI Taxonomy" id="210409"/>
    <lineage>
        <taxon>Eukaryota</taxon>
        <taxon>Metazoa</taxon>
        <taxon>Ecdysozoa</taxon>
        <taxon>Arthropoda</taxon>
        <taxon>Crustacea</taxon>
        <taxon>Multicrustacea</taxon>
        <taxon>Malacostraca</taxon>
        <taxon>Eumalacostraca</taxon>
        <taxon>Eucarida</taxon>
        <taxon>Decapoda</taxon>
        <taxon>Pleocyemata</taxon>
        <taxon>Brachyura</taxon>
        <taxon>Eubrachyura</taxon>
        <taxon>Portunoidea</taxon>
        <taxon>Portunidae</taxon>
        <taxon>Portuninae</taxon>
        <taxon>Portunus</taxon>
    </lineage>
</organism>
<accession>A0A5B7FH00</accession>
<protein>
    <submittedName>
        <fullName evidence="1">Uncharacterized protein</fullName>
    </submittedName>
</protein>
<sequence>MFTLTSKHDTIPVKSIVISITIIARHVTQSPTITTITIRKVNRAITKGGQAQPVLFINVRRQQLVPLVRPTQLGPCSVPRLASGSLLHRSGCGGKWRHDRRFSGWREEHLEIYGDAKT</sequence>
<proteinExistence type="predicted"/>